<dbReference type="STRING" id="1797994.A2227_05465"/>
<dbReference type="AlphaFoldDB" id="A0A1F5SND6"/>
<dbReference type="Proteomes" id="UP000178367">
    <property type="component" value="Unassembled WGS sequence"/>
</dbReference>
<comment type="caution">
    <text evidence="1">The sequence shown here is derived from an EMBL/GenBank/DDBJ whole genome shotgun (WGS) entry which is preliminary data.</text>
</comment>
<name>A0A1F5SND6_9BACT</name>
<gene>
    <name evidence="1" type="ORF">A2227_05465</name>
</gene>
<reference evidence="1 2" key="1">
    <citation type="journal article" date="2016" name="Nat. Commun.">
        <title>Thousands of microbial genomes shed light on interconnected biogeochemical processes in an aquifer system.</title>
        <authorList>
            <person name="Anantharaman K."/>
            <person name="Brown C.T."/>
            <person name="Hug L.A."/>
            <person name="Sharon I."/>
            <person name="Castelle C.J."/>
            <person name="Probst A.J."/>
            <person name="Thomas B.C."/>
            <person name="Singh A."/>
            <person name="Wilkins M.J."/>
            <person name="Karaoz U."/>
            <person name="Brodie E.L."/>
            <person name="Williams K.H."/>
            <person name="Hubbard S.S."/>
            <person name="Banfield J.F."/>
        </authorList>
    </citation>
    <scope>NUCLEOTIDE SEQUENCE [LARGE SCALE GENOMIC DNA]</scope>
</reference>
<sequence>MLNKKIILPLITIAILLSACGRQPVNMDELAEDDSYHYRNADLGFSLVLPAEFVYYQTQRTGDRSSDFIDLDIFVPTSDTAYPQAVPGYANPIKVRIFAVESWDEILEGMEDGTSYLKIGEKGGRVYTVKFWDGAPSDWSEKWNDDMKQEIIDGFKIE</sequence>
<protein>
    <recommendedName>
        <fullName evidence="3">Lipoprotein</fullName>
    </recommendedName>
</protein>
<evidence type="ECO:0000313" key="1">
    <source>
        <dbReference type="EMBL" id="OGF28212.1"/>
    </source>
</evidence>
<organism evidence="1 2">
    <name type="scientific">Candidatus Falkowbacteria bacterium RIFOXYA2_FULL_47_19</name>
    <dbReference type="NCBI Taxonomy" id="1797994"/>
    <lineage>
        <taxon>Bacteria</taxon>
        <taxon>Candidatus Falkowiibacteriota</taxon>
    </lineage>
</organism>
<evidence type="ECO:0000313" key="2">
    <source>
        <dbReference type="Proteomes" id="UP000178367"/>
    </source>
</evidence>
<accession>A0A1F5SND6</accession>
<dbReference type="PROSITE" id="PS51257">
    <property type="entry name" value="PROKAR_LIPOPROTEIN"/>
    <property type="match status" value="1"/>
</dbReference>
<dbReference type="EMBL" id="MFGB01000001">
    <property type="protein sequence ID" value="OGF28212.1"/>
    <property type="molecule type" value="Genomic_DNA"/>
</dbReference>
<proteinExistence type="predicted"/>
<evidence type="ECO:0008006" key="3">
    <source>
        <dbReference type="Google" id="ProtNLM"/>
    </source>
</evidence>